<protein>
    <submittedName>
        <fullName evidence="1">Uncharacterized protein</fullName>
    </submittedName>
</protein>
<organism evidence="1 2">
    <name type="scientific">Linum tenue</name>
    <dbReference type="NCBI Taxonomy" id="586396"/>
    <lineage>
        <taxon>Eukaryota</taxon>
        <taxon>Viridiplantae</taxon>
        <taxon>Streptophyta</taxon>
        <taxon>Embryophyta</taxon>
        <taxon>Tracheophyta</taxon>
        <taxon>Spermatophyta</taxon>
        <taxon>Magnoliopsida</taxon>
        <taxon>eudicotyledons</taxon>
        <taxon>Gunneridae</taxon>
        <taxon>Pentapetalae</taxon>
        <taxon>rosids</taxon>
        <taxon>fabids</taxon>
        <taxon>Malpighiales</taxon>
        <taxon>Linaceae</taxon>
        <taxon>Linum</taxon>
    </lineage>
</organism>
<reference evidence="1" key="1">
    <citation type="submission" date="2022-08" db="EMBL/GenBank/DDBJ databases">
        <authorList>
            <person name="Gutierrez-Valencia J."/>
        </authorList>
    </citation>
    <scope>NUCLEOTIDE SEQUENCE</scope>
</reference>
<evidence type="ECO:0000313" key="2">
    <source>
        <dbReference type="Proteomes" id="UP001154282"/>
    </source>
</evidence>
<dbReference type="Proteomes" id="UP001154282">
    <property type="component" value="Unassembled WGS sequence"/>
</dbReference>
<dbReference type="PANTHER" id="PTHR32448">
    <property type="entry name" value="OS08G0158400 PROTEIN"/>
    <property type="match status" value="1"/>
</dbReference>
<dbReference type="InterPro" id="IPR016169">
    <property type="entry name" value="FAD-bd_PCMH_sub2"/>
</dbReference>
<dbReference type="Gene3D" id="3.30.465.10">
    <property type="match status" value="1"/>
</dbReference>
<sequence length="109" mass="12578">MSEVPACSILYPHRAGNVYMIQYYAYWDGDEVEKKERHLDWIRRLEGYLAPFVSQGPCGAYVNARDLDLGMNGDGSRRASSYEQECGWGRMLFLTYVIPKTSSYHIIKD</sequence>
<gene>
    <name evidence="1" type="ORF">LITE_LOCUS43742</name>
</gene>
<accession>A0AAV0QPE0</accession>
<comment type="caution">
    <text evidence="1">The sequence shown here is derived from an EMBL/GenBank/DDBJ whole genome shotgun (WGS) entry which is preliminary data.</text>
</comment>
<dbReference type="AlphaFoldDB" id="A0AAV0QPE0"/>
<evidence type="ECO:0000313" key="1">
    <source>
        <dbReference type="EMBL" id="CAI0545907.1"/>
    </source>
</evidence>
<keyword evidence="2" id="KW-1185">Reference proteome</keyword>
<dbReference type="EMBL" id="CAMGYJ010000009">
    <property type="protein sequence ID" value="CAI0545907.1"/>
    <property type="molecule type" value="Genomic_DNA"/>
</dbReference>
<name>A0AAV0QPE0_9ROSI</name>
<proteinExistence type="predicted"/>
<dbReference type="Gene3D" id="3.40.462.20">
    <property type="match status" value="1"/>
</dbReference>